<keyword evidence="4 6" id="KW-0378">Hydrolase</keyword>
<evidence type="ECO:0000256" key="4">
    <source>
        <dbReference type="ARBA" id="ARBA00022801"/>
    </source>
</evidence>
<dbReference type="AlphaFoldDB" id="A0A2J0KSQ3"/>
<name>A0A2J0KSQ3_9BACT</name>
<evidence type="ECO:0000256" key="3">
    <source>
        <dbReference type="ARBA" id="ARBA00022722"/>
    </source>
</evidence>
<evidence type="ECO:0000313" key="7">
    <source>
        <dbReference type="EMBL" id="PIU41425.1"/>
    </source>
</evidence>
<dbReference type="EC" id="3.1.11.6" evidence="6"/>
<dbReference type="Pfam" id="PF02609">
    <property type="entry name" value="Exonuc_VII_S"/>
    <property type="match status" value="1"/>
</dbReference>
<dbReference type="GO" id="GO:0009318">
    <property type="term" value="C:exodeoxyribonuclease VII complex"/>
    <property type="evidence" value="ECO:0007669"/>
    <property type="project" value="UniProtKB-UniRule"/>
</dbReference>
<dbReference type="Proteomes" id="UP000230052">
    <property type="component" value="Unassembled WGS sequence"/>
</dbReference>
<dbReference type="InterPro" id="IPR003761">
    <property type="entry name" value="Exonuc_VII_S"/>
</dbReference>
<evidence type="ECO:0000256" key="5">
    <source>
        <dbReference type="ARBA" id="ARBA00022839"/>
    </source>
</evidence>
<sequence length="82" mass="9228">MAEQNFEKALSKLEKIVEELESGDLPLDEALKKYEEGVRLAGFCSKKLETAQKKVEILIKTDKRGTQLEPFDGKKVLDSDGE</sequence>
<keyword evidence="3 6" id="KW-0540">Nuclease</keyword>
<dbReference type="SUPFAM" id="SSF116842">
    <property type="entry name" value="XseB-like"/>
    <property type="match status" value="1"/>
</dbReference>
<keyword evidence="2 6" id="KW-0963">Cytoplasm</keyword>
<comment type="subcellular location">
    <subcellularLocation>
        <location evidence="6">Cytoplasm</location>
    </subcellularLocation>
</comment>
<evidence type="ECO:0000313" key="8">
    <source>
        <dbReference type="Proteomes" id="UP000230052"/>
    </source>
</evidence>
<gene>
    <name evidence="6 7" type="primary">xseB</name>
    <name evidence="7" type="ORF">COS99_05490</name>
</gene>
<comment type="similarity">
    <text evidence="1 6">Belongs to the XseB family.</text>
</comment>
<dbReference type="EMBL" id="PEWV01000058">
    <property type="protein sequence ID" value="PIU41425.1"/>
    <property type="molecule type" value="Genomic_DNA"/>
</dbReference>
<evidence type="ECO:0000256" key="2">
    <source>
        <dbReference type="ARBA" id="ARBA00022490"/>
    </source>
</evidence>
<evidence type="ECO:0000256" key="1">
    <source>
        <dbReference type="ARBA" id="ARBA00009998"/>
    </source>
</evidence>
<evidence type="ECO:0000256" key="6">
    <source>
        <dbReference type="HAMAP-Rule" id="MF_00337"/>
    </source>
</evidence>
<proteinExistence type="inferred from homology"/>
<keyword evidence="5 6" id="KW-0269">Exonuclease</keyword>
<dbReference type="GO" id="GO:0006308">
    <property type="term" value="P:DNA catabolic process"/>
    <property type="evidence" value="ECO:0007669"/>
    <property type="project" value="UniProtKB-UniRule"/>
</dbReference>
<dbReference type="NCBIfam" id="TIGR01280">
    <property type="entry name" value="xseB"/>
    <property type="match status" value="1"/>
</dbReference>
<comment type="subunit">
    <text evidence="6">Heterooligomer composed of large and small subunits.</text>
</comment>
<dbReference type="Gene3D" id="1.10.287.1040">
    <property type="entry name" value="Exonuclease VII, small subunit"/>
    <property type="match status" value="1"/>
</dbReference>
<dbReference type="GO" id="GO:0005829">
    <property type="term" value="C:cytosol"/>
    <property type="evidence" value="ECO:0007669"/>
    <property type="project" value="TreeGrafter"/>
</dbReference>
<organism evidence="7 8">
    <name type="scientific">Candidatus Aquitaenariimonas noxiae</name>
    <dbReference type="NCBI Taxonomy" id="1974741"/>
    <lineage>
        <taxon>Bacteria</taxon>
        <taxon>Pseudomonadati</taxon>
        <taxon>Candidatus Omnitrophota</taxon>
        <taxon>Candidatus Aquitaenariimonas</taxon>
    </lineage>
</organism>
<dbReference type="GO" id="GO:0008855">
    <property type="term" value="F:exodeoxyribonuclease VII activity"/>
    <property type="evidence" value="ECO:0007669"/>
    <property type="project" value="UniProtKB-UniRule"/>
</dbReference>
<protein>
    <recommendedName>
        <fullName evidence="6">Exodeoxyribonuclease 7 small subunit</fullName>
        <ecNumber evidence="6">3.1.11.6</ecNumber>
    </recommendedName>
    <alternativeName>
        <fullName evidence="6">Exodeoxyribonuclease VII small subunit</fullName>
        <shortName evidence="6">Exonuclease VII small subunit</shortName>
    </alternativeName>
</protein>
<reference evidence="7 8" key="1">
    <citation type="submission" date="2017-09" db="EMBL/GenBank/DDBJ databases">
        <title>Depth-based differentiation of microbial function through sediment-hosted aquifers and enrichment of novel symbionts in the deep terrestrial subsurface.</title>
        <authorList>
            <person name="Probst A.J."/>
            <person name="Ladd B."/>
            <person name="Jarett J.K."/>
            <person name="Geller-Mcgrath D.E."/>
            <person name="Sieber C.M."/>
            <person name="Emerson J.B."/>
            <person name="Anantharaman K."/>
            <person name="Thomas B.C."/>
            <person name="Malmstrom R."/>
            <person name="Stieglmeier M."/>
            <person name="Klingl A."/>
            <person name="Woyke T."/>
            <person name="Ryan C.M."/>
            <person name="Banfield J.F."/>
        </authorList>
    </citation>
    <scope>NUCLEOTIDE SEQUENCE [LARGE SCALE GENOMIC DNA]</scope>
    <source>
        <strain evidence="7">CG07_land_8_20_14_0_80_42_15</strain>
    </source>
</reference>
<dbReference type="HAMAP" id="MF_00337">
    <property type="entry name" value="Exonuc_7_S"/>
    <property type="match status" value="1"/>
</dbReference>
<dbReference type="InterPro" id="IPR037004">
    <property type="entry name" value="Exonuc_VII_ssu_sf"/>
</dbReference>
<comment type="function">
    <text evidence="6">Bidirectionally degrades single-stranded DNA into large acid-insoluble oligonucleotides, which are then degraded further into small acid-soluble oligonucleotides.</text>
</comment>
<dbReference type="PANTHER" id="PTHR34137">
    <property type="entry name" value="EXODEOXYRIBONUCLEASE 7 SMALL SUBUNIT"/>
    <property type="match status" value="1"/>
</dbReference>
<dbReference type="NCBIfam" id="NF002140">
    <property type="entry name" value="PRK00977.1-4"/>
    <property type="match status" value="1"/>
</dbReference>
<accession>A0A2J0KSQ3</accession>
<dbReference type="PANTHER" id="PTHR34137:SF1">
    <property type="entry name" value="EXODEOXYRIBONUCLEASE 7 SMALL SUBUNIT"/>
    <property type="match status" value="1"/>
</dbReference>
<comment type="caution">
    <text evidence="7">The sequence shown here is derived from an EMBL/GenBank/DDBJ whole genome shotgun (WGS) entry which is preliminary data.</text>
</comment>
<comment type="catalytic activity">
    <reaction evidence="6">
        <text>Exonucleolytic cleavage in either 5'- to 3'- or 3'- to 5'-direction to yield nucleoside 5'-phosphates.</text>
        <dbReference type="EC" id="3.1.11.6"/>
    </reaction>
</comment>